<evidence type="ECO:0000256" key="5">
    <source>
        <dbReference type="ARBA" id="ARBA00017565"/>
    </source>
</evidence>
<evidence type="ECO:0000256" key="1">
    <source>
        <dbReference type="ARBA" id="ARBA00001947"/>
    </source>
</evidence>
<dbReference type="Gene3D" id="3.30.830.10">
    <property type="entry name" value="Metalloenzyme, LuxS/M16 peptidase-like"/>
    <property type="match status" value="4"/>
</dbReference>
<feature type="domain" description="Peptidase M16 C-terminal" evidence="17">
    <location>
        <begin position="221"/>
        <end position="396"/>
    </location>
</feature>
<dbReference type="GO" id="GO:0046872">
    <property type="term" value="F:metal ion binding"/>
    <property type="evidence" value="ECO:0007669"/>
    <property type="project" value="UniProtKB-KW"/>
</dbReference>
<evidence type="ECO:0000313" key="20">
    <source>
        <dbReference type="EMBL" id="MBN7795136.1"/>
    </source>
</evidence>
<keyword evidence="6" id="KW-0645">Protease</keyword>
<dbReference type="EC" id="3.4.24.55" evidence="4"/>
<dbReference type="GO" id="GO:0004222">
    <property type="term" value="F:metalloendopeptidase activity"/>
    <property type="evidence" value="ECO:0007669"/>
    <property type="project" value="UniProtKB-EC"/>
</dbReference>
<evidence type="ECO:0000256" key="7">
    <source>
        <dbReference type="ARBA" id="ARBA00022723"/>
    </source>
</evidence>
<gene>
    <name evidence="20" type="ORF">JYP50_00945</name>
</gene>
<dbReference type="InterPro" id="IPR050626">
    <property type="entry name" value="Peptidase_M16"/>
</dbReference>
<dbReference type="InterPro" id="IPR007863">
    <property type="entry name" value="Peptidase_M16_C"/>
</dbReference>
<dbReference type="FunFam" id="3.30.830.10:FF:000005">
    <property type="entry name" value="nardilysin isoform X1"/>
    <property type="match status" value="1"/>
</dbReference>
<evidence type="ECO:0000256" key="4">
    <source>
        <dbReference type="ARBA" id="ARBA00012449"/>
    </source>
</evidence>
<evidence type="ECO:0000256" key="11">
    <source>
        <dbReference type="ARBA" id="ARBA00029597"/>
    </source>
</evidence>
<dbReference type="InterPro" id="IPR001431">
    <property type="entry name" value="Pept_M16_Zn_BS"/>
</dbReference>
<keyword evidence="8" id="KW-0378">Hydrolase</keyword>
<evidence type="ECO:0000256" key="8">
    <source>
        <dbReference type="ARBA" id="ARBA00022801"/>
    </source>
</evidence>
<dbReference type="PANTHER" id="PTHR43690">
    <property type="entry name" value="NARDILYSIN"/>
    <property type="match status" value="1"/>
</dbReference>
<sequence>MPVIHPLRGGRTLLTLFLALVLAACAASPARETGPLDVSPVQSPNDDHAYRLLVLDNAMQVLLVSDPDAPKAAAALDVMVGSGDNPEGRGGLAHFLEHMLFLGTDKYPDPAEYEAFITEHGGTRNAYTSFEHTNYFFDVNASFLPGALDRFAQFFIAPRFDAEYVEREKNAVQAEYQMGLKSDPRRGLDVLQSVMNPEHPFSQFAVGSLDTLADKPDSAIRDDLLRFYDRHYSANAMRLVVLGKESLDELESLVRPLFSQVPNRGYEPEDIEAPLFAAGDLPMLVKVKPQATLRQLELSFPVADYREDYRVQPLSYLGNLVGHEGEGSVLSQLKAEGLAESLSAGSGLAWRGGSLFSINIALTEKGVAQYERVLQLLFAYLDMLREEGPQQWLYQEQSQLAALRFRFKEEPEPINYVSGLASGMHYYQPQDVLQGPYLMSDYQPAELRELLSAVVPGNALVTLTDGSVQTDRVSEHYQVPYARRVAGGPALQRWTGAGDEPELHLPAPNEFIAEDVSLVPLEEAVPAAPQRVLQSGRQAVWFLQDGEFRLPKGATYINFRSPTVGQSAEQTAAAVLYTALLKDAVNEFAYPALLAGLSFDLYKHAQGISLRISGYNDKQGLLLERLLEAVRRPDFDPGRYANIRADMIRGLRNVVAKRPSSQVIDDLREALLYGEWGEQALIEALEGMSLADVEAYAGDFWRGATAETMIYGNYTPAAVEGVSEQVGRLLANGATPPLPPLRVLALAPGESLQYAVDVPHDDSVIAWYLQGAGDTWHDRAATALSVQVIKSGFFQQLRTEQQLGYVVAAIPWSQLDVPGMVLLIQSPSASAPDVAAAIDRFMDSVPAATDAQQFARHKGALISEITKPDKNLWERAEFYWQSIAKKQYDFDGRDRLAEAVRALDLEDWRSYYQRVFRQQPHSLQVVAPGRWQRLPEGAGTVLRDAGAIKAGHATYSID</sequence>
<name>A0A939IID5_9GAMM</name>
<keyword evidence="15" id="KW-0732">Signal</keyword>
<dbReference type="Pfam" id="PF05193">
    <property type="entry name" value="Peptidase_M16_C"/>
    <property type="match status" value="1"/>
</dbReference>
<dbReference type="InterPro" id="IPR011765">
    <property type="entry name" value="Pept_M16_N"/>
</dbReference>
<feature type="domain" description="Peptidase M16 N-terminal" evidence="16">
    <location>
        <begin position="61"/>
        <end position="181"/>
    </location>
</feature>
<evidence type="ECO:0000259" key="17">
    <source>
        <dbReference type="Pfam" id="PF05193"/>
    </source>
</evidence>
<dbReference type="InterPro" id="IPR032632">
    <property type="entry name" value="Peptidase_M16_M"/>
</dbReference>
<feature type="signal peptide" evidence="15">
    <location>
        <begin position="1"/>
        <end position="26"/>
    </location>
</feature>
<evidence type="ECO:0000256" key="14">
    <source>
        <dbReference type="RuleBase" id="RU004447"/>
    </source>
</evidence>
<evidence type="ECO:0000256" key="9">
    <source>
        <dbReference type="ARBA" id="ARBA00022833"/>
    </source>
</evidence>
<reference evidence="20" key="1">
    <citation type="submission" date="2021-02" db="EMBL/GenBank/DDBJ databases">
        <title>PHA producing bacteria isolated from coastal sediment in Guangdong, Shenzhen.</title>
        <authorList>
            <person name="Zheng W."/>
            <person name="Yu S."/>
            <person name="Huang Y."/>
        </authorList>
    </citation>
    <scope>NUCLEOTIDE SEQUENCE</scope>
    <source>
        <strain evidence="20">TN14-10</strain>
    </source>
</reference>
<dbReference type="Pfam" id="PF22456">
    <property type="entry name" value="PqqF-like_C_4"/>
    <property type="match status" value="1"/>
</dbReference>
<comment type="cofactor">
    <cofactor evidence="1">
        <name>Zn(2+)</name>
        <dbReference type="ChEBI" id="CHEBI:29105"/>
    </cofactor>
</comment>
<keyword evidence="10" id="KW-0482">Metalloprotease</keyword>
<dbReference type="AlphaFoldDB" id="A0A939IID5"/>
<comment type="function">
    <text evidence="2">Endopeptidase that degrades small peptides of less than 7 kDa, such as glucagon and insulin.</text>
</comment>
<dbReference type="RefSeq" id="WP_206558577.1">
    <property type="nucleotide sequence ID" value="NZ_JAFKCZ010000001.1"/>
</dbReference>
<evidence type="ECO:0000256" key="13">
    <source>
        <dbReference type="ARBA" id="ARBA00033450"/>
    </source>
</evidence>
<dbReference type="EMBL" id="JAFKCZ010000001">
    <property type="protein sequence ID" value="MBN7795136.1"/>
    <property type="molecule type" value="Genomic_DNA"/>
</dbReference>
<dbReference type="InterPro" id="IPR054734">
    <property type="entry name" value="PqqF-like_C_4"/>
</dbReference>
<evidence type="ECO:0000256" key="6">
    <source>
        <dbReference type="ARBA" id="ARBA00022670"/>
    </source>
</evidence>
<dbReference type="Pfam" id="PF00675">
    <property type="entry name" value="Peptidase_M16"/>
    <property type="match status" value="1"/>
</dbReference>
<evidence type="ECO:0000259" key="19">
    <source>
        <dbReference type="Pfam" id="PF22456"/>
    </source>
</evidence>
<keyword evidence="21" id="KW-1185">Reference proteome</keyword>
<feature type="domain" description="Coenzyme PQQ synthesis protein F-like C-terminal lobe" evidence="19">
    <location>
        <begin position="786"/>
        <end position="880"/>
    </location>
</feature>
<feature type="domain" description="Peptidase M16 middle/third" evidence="18">
    <location>
        <begin position="405"/>
        <end position="683"/>
    </location>
</feature>
<evidence type="ECO:0000313" key="21">
    <source>
        <dbReference type="Proteomes" id="UP000664303"/>
    </source>
</evidence>
<protein>
    <recommendedName>
        <fullName evidence="5">Protease 3</fullName>
        <ecNumber evidence="4">3.4.24.55</ecNumber>
    </recommendedName>
    <alternativeName>
        <fullName evidence="13">Pitrilysin</fullName>
    </alternativeName>
    <alternativeName>
        <fullName evidence="12">Protease III</fullName>
    </alternativeName>
    <alternativeName>
        <fullName evidence="11">Protease pi</fullName>
    </alternativeName>
</protein>
<organism evidence="20 21">
    <name type="scientific">Parahaliea mediterranea</name>
    <dbReference type="NCBI Taxonomy" id="651086"/>
    <lineage>
        <taxon>Bacteria</taxon>
        <taxon>Pseudomonadati</taxon>
        <taxon>Pseudomonadota</taxon>
        <taxon>Gammaproteobacteria</taxon>
        <taxon>Cellvibrionales</taxon>
        <taxon>Halieaceae</taxon>
        <taxon>Parahaliea</taxon>
    </lineage>
</organism>
<dbReference type="FunFam" id="3.30.830.10:FF:000012">
    <property type="entry name" value="Protease 3"/>
    <property type="match status" value="1"/>
</dbReference>
<evidence type="ECO:0000256" key="12">
    <source>
        <dbReference type="ARBA" id="ARBA00031184"/>
    </source>
</evidence>
<dbReference type="Pfam" id="PF16187">
    <property type="entry name" value="Peptidase_M16_M"/>
    <property type="match status" value="1"/>
</dbReference>
<evidence type="ECO:0000256" key="2">
    <source>
        <dbReference type="ARBA" id="ARBA00002184"/>
    </source>
</evidence>
<dbReference type="GO" id="GO:0005737">
    <property type="term" value="C:cytoplasm"/>
    <property type="evidence" value="ECO:0007669"/>
    <property type="project" value="UniProtKB-ARBA"/>
</dbReference>
<dbReference type="Proteomes" id="UP000664303">
    <property type="component" value="Unassembled WGS sequence"/>
</dbReference>
<dbReference type="InterPro" id="IPR011249">
    <property type="entry name" value="Metalloenz_LuxS/M16"/>
</dbReference>
<dbReference type="SUPFAM" id="SSF63411">
    <property type="entry name" value="LuxS/MPP-like metallohydrolase"/>
    <property type="match status" value="4"/>
</dbReference>
<evidence type="ECO:0000256" key="15">
    <source>
        <dbReference type="SAM" id="SignalP"/>
    </source>
</evidence>
<comment type="caution">
    <text evidence="20">The sequence shown here is derived from an EMBL/GenBank/DDBJ whole genome shotgun (WGS) entry which is preliminary data.</text>
</comment>
<dbReference type="PANTHER" id="PTHR43690:SF18">
    <property type="entry name" value="INSULIN-DEGRADING ENZYME-RELATED"/>
    <property type="match status" value="1"/>
</dbReference>
<dbReference type="PROSITE" id="PS00143">
    <property type="entry name" value="INSULINASE"/>
    <property type="match status" value="1"/>
</dbReference>
<evidence type="ECO:0000259" key="16">
    <source>
        <dbReference type="Pfam" id="PF00675"/>
    </source>
</evidence>
<evidence type="ECO:0000256" key="10">
    <source>
        <dbReference type="ARBA" id="ARBA00023049"/>
    </source>
</evidence>
<keyword evidence="7" id="KW-0479">Metal-binding</keyword>
<evidence type="ECO:0000256" key="3">
    <source>
        <dbReference type="ARBA" id="ARBA00007261"/>
    </source>
</evidence>
<feature type="chain" id="PRO_5036955293" description="Protease 3" evidence="15">
    <location>
        <begin position="27"/>
        <end position="958"/>
    </location>
</feature>
<dbReference type="GO" id="GO:0006508">
    <property type="term" value="P:proteolysis"/>
    <property type="evidence" value="ECO:0007669"/>
    <property type="project" value="UniProtKB-KW"/>
</dbReference>
<keyword evidence="9" id="KW-0862">Zinc</keyword>
<accession>A0A939IID5</accession>
<comment type="similarity">
    <text evidence="3 14">Belongs to the peptidase M16 family.</text>
</comment>
<proteinExistence type="inferred from homology"/>
<evidence type="ECO:0000259" key="18">
    <source>
        <dbReference type="Pfam" id="PF16187"/>
    </source>
</evidence>